<dbReference type="OrthoDB" id="118608at2759"/>
<gene>
    <name evidence="3" type="ORF">IFM89_018611</name>
</gene>
<accession>A0A835LS20</accession>
<comment type="caution">
    <text evidence="3">The sequence shown here is derived from an EMBL/GenBank/DDBJ whole genome shotgun (WGS) entry which is preliminary data.</text>
</comment>
<dbReference type="Proteomes" id="UP000631114">
    <property type="component" value="Unassembled WGS sequence"/>
</dbReference>
<sequence>MANNVDNATEGNIEGSTESSAAKVHHVFTNVPGLAQAFLDLCLDEVTKEGYQGSSLKPISWKRVRDTLNDKFKLNLEQKAFKNWWDAQKKKYVAWRNCVGKSGGGINFALGSINWPEEVWADVLQASAIILHNLNPTAIIYKKKPLSNAEELYKLFEGTLATGDAAYATGEVGLPDDHVVIDDDDSNMVNDDTIPIPDPDVEVTDSYWDNVHINTPPVSAQPSTPHFEQGGTSSVASDGSKKKRKKVVDEEESDGVQELIGVVKNLVTHMELERIEVKKSMESYSMSICMGILNYLKENEQMTMDVYMGAMVKLDANKEFRKALVELEDMEDKKIFLTRLVSMGV</sequence>
<dbReference type="InterPro" id="IPR024752">
    <property type="entry name" value="Myb/SANT-like_dom"/>
</dbReference>
<protein>
    <recommendedName>
        <fullName evidence="2">Myb/SANT-like domain-containing protein</fullName>
    </recommendedName>
</protein>
<reference evidence="3 4" key="1">
    <citation type="submission" date="2020-10" db="EMBL/GenBank/DDBJ databases">
        <title>The Coptis chinensis genome and diversification of protoberbering-type alkaloids.</title>
        <authorList>
            <person name="Wang B."/>
            <person name="Shu S."/>
            <person name="Song C."/>
            <person name="Liu Y."/>
        </authorList>
    </citation>
    <scope>NUCLEOTIDE SEQUENCE [LARGE SCALE GENOMIC DNA]</scope>
    <source>
        <strain evidence="3">HL-2020</strain>
        <tissue evidence="3">Leaf</tissue>
    </source>
</reference>
<evidence type="ECO:0000313" key="3">
    <source>
        <dbReference type="EMBL" id="KAF9597416.1"/>
    </source>
</evidence>
<keyword evidence="4" id="KW-1185">Reference proteome</keyword>
<feature type="region of interest" description="Disordered" evidence="1">
    <location>
        <begin position="212"/>
        <end position="250"/>
    </location>
</feature>
<evidence type="ECO:0000259" key="2">
    <source>
        <dbReference type="Pfam" id="PF12776"/>
    </source>
</evidence>
<proteinExistence type="predicted"/>
<organism evidence="3 4">
    <name type="scientific">Coptis chinensis</name>
    <dbReference type="NCBI Taxonomy" id="261450"/>
    <lineage>
        <taxon>Eukaryota</taxon>
        <taxon>Viridiplantae</taxon>
        <taxon>Streptophyta</taxon>
        <taxon>Embryophyta</taxon>
        <taxon>Tracheophyta</taxon>
        <taxon>Spermatophyta</taxon>
        <taxon>Magnoliopsida</taxon>
        <taxon>Ranunculales</taxon>
        <taxon>Ranunculaceae</taxon>
        <taxon>Coptidoideae</taxon>
        <taxon>Coptis</taxon>
    </lineage>
</organism>
<evidence type="ECO:0000256" key="1">
    <source>
        <dbReference type="SAM" id="MobiDB-lite"/>
    </source>
</evidence>
<dbReference type="Pfam" id="PF12776">
    <property type="entry name" value="Myb_DNA-bind_3"/>
    <property type="match status" value="1"/>
</dbReference>
<dbReference type="AlphaFoldDB" id="A0A835LS20"/>
<dbReference type="PANTHER" id="PTHR31704">
    <property type="entry name" value="MYB/SANT-LIKE DNA-BINDING DOMAIN PROTEIN-RELATED"/>
    <property type="match status" value="1"/>
</dbReference>
<name>A0A835LS20_9MAGN</name>
<feature type="compositionally biased region" description="Polar residues" evidence="1">
    <location>
        <begin position="212"/>
        <end position="234"/>
    </location>
</feature>
<dbReference type="EMBL" id="JADFTS010000007">
    <property type="protein sequence ID" value="KAF9597416.1"/>
    <property type="molecule type" value="Genomic_DNA"/>
</dbReference>
<dbReference type="PANTHER" id="PTHR31704:SF37">
    <property type="entry name" value="HEAT SHOCK PROTEIN"/>
    <property type="match status" value="1"/>
</dbReference>
<evidence type="ECO:0000313" key="4">
    <source>
        <dbReference type="Proteomes" id="UP000631114"/>
    </source>
</evidence>
<feature type="domain" description="Myb/SANT-like" evidence="2">
    <location>
        <begin position="35"/>
        <end position="121"/>
    </location>
</feature>